<proteinExistence type="predicted"/>
<dbReference type="InterPro" id="IPR011604">
    <property type="entry name" value="PDDEXK-like_dom_sf"/>
</dbReference>
<dbReference type="Proteomes" id="UP000017656">
    <property type="component" value="Segment"/>
</dbReference>
<sequence length="324" mass="37299">MPYTNTGNLPLSVAVFLATDKYDHDDQAISATKLLKPTRQSILDYRIPEDEKNVDLLSLSASRYGTAIHDAIEQAWQDPTKALLELGYKQSTIDKMRINPTDEELKEPGIIPIFMEQRWEREANGYYVSGKADFVIQGQLEDFKTCSTYSYKDPKKIKDYIGQGSIYRWIRPDIITSDTIRINQMYMDWSAGKLKQGGEYPPQKIMSLEYPLWSIGQTDRFINNKIKELVHYMDADEADLPECSDEDLWRSKTVYKYYKNPEKTQRSSGNFDTIEEARIRLAEDGHVGIIQEFKGKAKACRFCSAINHCSQAKRLLDNDELDLG</sequence>
<dbReference type="OrthoDB" id="4045at10239"/>
<dbReference type="EMBL" id="KF669658">
    <property type="protein sequence ID" value="AGY48132.1"/>
    <property type="molecule type" value="Genomic_DNA"/>
</dbReference>
<accession>U5PZR0</accession>
<dbReference type="KEGG" id="vg:18504203"/>
<dbReference type="RefSeq" id="YP_009007633.1">
    <property type="nucleotide sequence ID" value="NC_023581.1"/>
</dbReference>
<organism evidence="1 2">
    <name type="scientific">Acinetobacter phage Presley</name>
    <dbReference type="NCBI Taxonomy" id="1406780"/>
    <lineage>
        <taxon>Viruses</taxon>
        <taxon>Duplodnaviria</taxon>
        <taxon>Heunggongvirae</taxon>
        <taxon>Uroviricota</taxon>
        <taxon>Caudoviricetes</taxon>
        <taxon>Schitoviridae</taxon>
        <taxon>Presleyvirus</taxon>
        <taxon>Presleyvirus presley</taxon>
    </lineage>
</organism>
<dbReference type="GeneID" id="18504203"/>
<evidence type="ECO:0000313" key="1">
    <source>
        <dbReference type="EMBL" id="AGY48132.1"/>
    </source>
</evidence>
<dbReference type="Gene3D" id="3.90.320.10">
    <property type="match status" value="1"/>
</dbReference>
<keyword evidence="2" id="KW-1185">Reference proteome</keyword>
<gene>
    <name evidence="1" type="ORF">Presley_65</name>
</gene>
<name>U5PZR0_9CAUD</name>
<reference evidence="1 2" key="1">
    <citation type="journal article" date="2013" name="Genome Announc.">
        <title>Complete Genome of Acinetobacter baumannii N4-Like Podophage Presley.</title>
        <authorList>
            <person name="Farmer N.G."/>
            <person name="Wood T.L."/>
            <person name="Chamakura K.R."/>
            <person name="Kuty Everett G.F."/>
        </authorList>
    </citation>
    <scope>NUCLEOTIDE SEQUENCE [LARGE SCALE GENOMIC DNA]</scope>
</reference>
<protein>
    <submittedName>
        <fullName evidence="1">Uncharacterized protein</fullName>
    </submittedName>
</protein>
<evidence type="ECO:0000313" key="2">
    <source>
        <dbReference type="Proteomes" id="UP000017656"/>
    </source>
</evidence>